<dbReference type="SFLD" id="SFLDG01386">
    <property type="entry name" value="main_SPASM_domain-containing"/>
    <property type="match status" value="1"/>
</dbReference>
<keyword evidence="10" id="KW-1185">Reference proteome</keyword>
<evidence type="ECO:0000256" key="2">
    <source>
        <dbReference type="ARBA" id="ARBA00022485"/>
    </source>
</evidence>
<dbReference type="GO" id="GO:0016491">
    <property type="term" value="F:oxidoreductase activity"/>
    <property type="evidence" value="ECO:0007669"/>
    <property type="project" value="InterPro"/>
</dbReference>
<dbReference type="RefSeq" id="WP_015691473.1">
    <property type="nucleotide sequence ID" value="NC_016940.1"/>
</dbReference>
<keyword evidence="2" id="KW-0004">4Fe-4S</keyword>
<feature type="domain" description="Radical SAM core" evidence="8">
    <location>
        <begin position="13"/>
        <end position="236"/>
    </location>
</feature>
<dbReference type="InterPro" id="IPR013785">
    <property type="entry name" value="Aldolase_TIM"/>
</dbReference>
<dbReference type="InterPro" id="IPR007197">
    <property type="entry name" value="rSAM"/>
</dbReference>
<evidence type="ECO:0000259" key="8">
    <source>
        <dbReference type="PROSITE" id="PS51918"/>
    </source>
</evidence>
<evidence type="ECO:0000256" key="6">
    <source>
        <dbReference type="ARBA" id="ARBA00023014"/>
    </source>
</evidence>
<organism evidence="9 10">
    <name type="scientific">Saprospira grandis (strain Lewin)</name>
    <dbReference type="NCBI Taxonomy" id="984262"/>
    <lineage>
        <taxon>Bacteria</taxon>
        <taxon>Pseudomonadati</taxon>
        <taxon>Bacteroidota</taxon>
        <taxon>Saprospiria</taxon>
        <taxon>Saprospirales</taxon>
        <taxon>Saprospiraceae</taxon>
        <taxon>Saprospira</taxon>
    </lineage>
</organism>
<dbReference type="Proteomes" id="UP000007519">
    <property type="component" value="Chromosome"/>
</dbReference>
<keyword evidence="4" id="KW-0479">Metal-binding</keyword>
<dbReference type="CDD" id="cd01335">
    <property type="entry name" value="Radical_SAM"/>
    <property type="match status" value="1"/>
</dbReference>
<dbReference type="SFLD" id="SFLDG01384">
    <property type="entry name" value="thioether_bond_formation_requi"/>
    <property type="match status" value="1"/>
</dbReference>
<evidence type="ECO:0000313" key="10">
    <source>
        <dbReference type="Proteomes" id="UP000007519"/>
    </source>
</evidence>
<evidence type="ECO:0000256" key="3">
    <source>
        <dbReference type="ARBA" id="ARBA00022691"/>
    </source>
</evidence>
<dbReference type="SFLD" id="SFLDS00029">
    <property type="entry name" value="Radical_SAM"/>
    <property type="match status" value="1"/>
</dbReference>
<dbReference type="AlphaFoldDB" id="H6L3H8"/>
<keyword evidence="3" id="KW-0949">S-adenosyl-L-methionine</keyword>
<evidence type="ECO:0000256" key="5">
    <source>
        <dbReference type="ARBA" id="ARBA00023004"/>
    </source>
</evidence>
<gene>
    <name evidence="9" type="ordered locus">SGRA_1090</name>
</gene>
<comment type="cofactor">
    <cofactor evidence="1">
        <name>[4Fe-4S] cluster</name>
        <dbReference type="ChEBI" id="CHEBI:49883"/>
    </cofactor>
</comment>
<comment type="similarity">
    <text evidence="7">Belongs to the radical SAM superfamily. Anaerobic sulfatase-maturating enzyme family.</text>
</comment>
<evidence type="ECO:0000256" key="7">
    <source>
        <dbReference type="ARBA" id="ARBA00023601"/>
    </source>
</evidence>
<sequence>MFSRLFSAPPSAFSAVSTLIVKVTYRCNLDCLYCYEKVSKTGQDMSIEQFKELVDLSLGQTSSPQLTFLFHGGEPTLLPIPWYEEGLDYALSQAKKWGKTVHFAMQSNLVRLKEEYIQLFQRYKIALGVSLDQPVFLLDDSQRGGETKVFKNFKRLQAAKVKAGVLATINSSNYPNFYTLCEWLWSEAKQRSFKANVVTPVGAAHGQPPLQAEQIFMAQKAIIDYMIATQGQALIESNIALELGRYFEPEQAQSTLCHEKTCGAGRSALGITPEGHLLPCGRFAWNEPAYYLGHLSEQRQASRKEKKQLAQKIADFHAQKPENWYDCESCPAQKVCGYGCQAFILRSEEQANLDCLPTKMRFAYYQEKEVALKAVFDNIQKRQAGPSRQFRIKDQNGQWKSYKL</sequence>
<dbReference type="PANTHER" id="PTHR43273:SF3">
    <property type="entry name" value="ANAEROBIC SULFATASE-MATURATING ENZYME HOMOLOG ASLB-RELATED"/>
    <property type="match status" value="1"/>
</dbReference>
<dbReference type="SUPFAM" id="SSF102114">
    <property type="entry name" value="Radical SAM enzymes"/>
    <property type="match status" value="1"/>
</dbReference>
<proteinExistence type="inferred from homology"/>
<accession>H6L3H8</accession>
<dbReference type="Pfam" id="PF04055">
    <property type="entry name" value="Radical_SAM"/>
    <property type="match status" value="1"/>
</dbReference>
<protein>
    <submittedName>
        <fullName evidence="9">Radical SAM domain-containing protein</fullName>
    </submittedName>
</protein>
<dbReference type="NCBIfam" id="TIGR04085">
    <property type="entry name" value="rSAM_more_4Fe4S"/>
    <property type="match status" value="1"/>
</dbReference>
<dbReference type="PANTHER" id="PTHR43273">
    <property type="entry name" value="ANAEROBIC SULFATASE-MATURATING ENZYME HOMOLOG ASLB-RELATED"/>
    <property type="match status" value="1"/>
</dbReference>
<name>H6L3H8_SAPGL</name>
<dbReference type="Gene3D" id="3.20.20.70">
    <property type="entry name" value="Aldolase class I"/>
    <property type="match status" value="1"/>
</dbReference>
<dbReference type="PROSITE" id="PS51918">
    <property type="entry name" value="RADICAL_SAM"/>
    <property type="match status" value="1"/>
</dbReference>
<reference evidence="9 10" key="1">
    <citation type="journal article" date="2012" name="Stand. Genomic Sci.">
        <title>Complete genome sequencing and analysis of Saprospira grandis str. Lewin, a predatory marine bacterium.</title>
        <authorList>
            <person name="Saw J.H."/>
            <person name="Yuryev A."/>
            <person name="Kanbe M."/>
            <person name="Hou S."/>
            <person name="Young A.G."/>
            <person name="Aizawa S."/>
            <person name="Alam M."/>
        </authorList>
    </citation>
    <scope>NUCLEOTIDE SEQUENCE [LARGE SCALE GENOMIC DNA]</scope>
    <source>
        <strain evidence="9 10">Lewin</strain>
    </source>
</reference>
<dbReference type="EMBL" id="CP002831">
    <property type="protein sequence ID" value="AFC23825.1"/>
    <property type="molecule type" value="Genomic_DNA"/>
</dbReference>
<dbReference type="InterPro" id="IPR000385">
    <property type="entry name" value="MoaA_NifB_PqqE_Fe-S-bd_CS"/>
</dbReference>
<dbReference type="eggNOG" id="COG0641">
    <property type="taxonomic scope" value="Bacteria"/>
</dbReference>
<dbReference type="SFLD" id="SFLDG01067">
    <property type="entry name" value="SPASM/twitch_domain_containing"/>
    <property type="match status" value="1"/>
</dbReference>
<dbReference type="OrthoDB" id="9808591at2"/>
<evidence type="ECO:0000313" key="9">
    <source>
        <dbReference type="EMBL" id="AFC23825.1"/>
    </source>
</evidence>
<dbReference type="GO" id="GO:0051539">
    <property type="term" value="F:4 iron, 4 sulfur cluster binding"/>
    <property type="evidence" value="ECO:0007669"/>
    <property type="project" value="UniProtKB-KW"/>
</dbReference>
<dbReference type="InterPro" id="IPR023885">
    <property type="entry name" value="4Fe4S-binding_SPASM_dom"/>
</dbReference>
<dbReference type="InterPro" id="IPR023867">
    <property type="entry name" value="Sulphatase_maturase_rSAM"/>
</dbReference>
<keyword evidence="6" id="KW-0411">Iron-sulfur</keyword>
<dbReference type="GO" id="GO:0046872">
    <property type="term" value="F:metal ion binding"/>
    <property type="evidence" value="ECO:0007669"/>
    <property type="project" value="UniProtKB-KW"/>
</dbReference>
<keyword evidence="5" id="KW-0408">Iron</keyword>
<evidence type="ECO:0000256" key="1">
    <source>
        <dbReference type="ARBA" id="ARBA00001966"/>
    </source>
</evidence>
<evidence type="ECO:0000256" key="4">
    <source>
        <dbReference type="ARBA" id="ARBA00022723"/>
    </source>
</evidence>
<dbReference type="HOGENOM" id="CLU_670225_0_0_10"/>
<dbReference type="PROSITE" id="PS01305">
    <property type="entry name" value="MOAA_NIFB_PQQE"/>
    <property type="match status" value="1"/>
</dbReference>
<dbReference type="KEGG" id="sgn:SGRA_1090"/>
<dbReference type="InterPro" id="IPR058240">
    <property type="entry name" value="rSAM_sf"/>
</dbReference>